<evidence type="ECO:0000313" key="1">
    <source>
        <dbReference type="EMBL" id="KAJ5173040.1"/>
    </source>
</evidence>
<proteinExistence type="predicted"/>
<dbReference type="GO" id="GO:0015937">
    <property type="term" value="P:coenzyme A biosynthetic process"/>
    <property type="evidence" value="ECO:0007669"/>
    <property type="project" value="TreeGrafter"/>
</dbReference>
<protein>
    <submittedName>
        <fullName evidence="1">Cytidylyltransferase</fullName>
    </submittedName>
</protein>
<reference evidence="1" key="2">
    <citation type="journal article" date="2023" name="IMA Fungus">
        <title>Comparative genomic study of the Penicillium genus elucidates a diverse pangenome and 15 lateral gene transfer events.</title>
        <authorList>
            <person name="Petersen C."/>
            <person name="Sorensen T."/>
            <person name="Nielsen M.R."/>
            <person name="Sondergaard T.E."/>
            <person name="Sorensen J.L."/>
            <person name="Fitzpatrick D.A."/>
            <person name="Frisvad J.C."/>
            <person name="Nielsen K.L."/>
        </authorList>
    </citation>
    <scope>NUCLEOTIDE SEQUENCE</scope>
    <source>
        <strain evidence="1">IBT 21917</strain>
    </source>
</reference>
<dbReference type="GO" id="GO:0016779">
    <property type="term" value="F:nucleotidyltransferase activity"/>
    <property type="evidence" value="ECO:0007669"/>
    <property type="project" value="UniProtKB-KW"/>
</dbReference>
<accession>A0A9W9I9Y7</accession>
<gene>
    <name evidence="1" type="ORF">N7492_005633</name>
</gene>
<reference evidence="1" key="1">
    <citation type="submission" date="2022-11" db="EMBL/GenBank/DDBJ databases">
        <authorList>
            <person name="Petersen C."/>
        </authorList>
    </citation>
    <scope>NUCLEOTIDE SEQUENCE</scope>
    <source>
        <strain evidence="1">IBT 21917</strain>
    </source>
</reference>
<keyword evidence="1" id="KW-0548">Nucleotidyltransferase</keyword>
<dbReference type="AlphaFoldDB" id="A0A9W9I9Y7"/>
<dbReference type="EMBL" id="JAPQKO010000003">
    <property type="protein sequence ID" value="KAJ5173040.1"/>
    <property type="molecule type" value="Genomic_DNA"/>
</dbReference>
<dbReference type="InterPro" id="IPR014729">
    <property type="entry name" value="Rossmann-like_a/b/a_fold"/>
</dbReference>
<dbReference type="Proteomes" id="UP001146351">
    <property type="component" value="Unassembled WGS sequence"/>
</dbReference>
<dbReference type="PANTHER" id="PTHR10695">
    <property type="entry name" value="DEPHOSPHO-COA KINASE-RELATED"/>
    <property type="match status" value="1"/>
</dbReference>
<dbReference type="PANTHER" id="PTHR10695:SF46">
    <property type="entry name" value="BIFUNCTIONAL COENZYME A SYNTHASE-RELATED"/>
    <property type="match status" value="1"/>
</dbReference>
<dbReference type="GO" id="GO:0004140">
    <property type="term" value="F:dephospho-CoA kinase activity"/>
    <property type="evidence" value="ECO:0007669"/>
    <property type="project" value="TreeGrafter"/>
</dbReference>
<keyword evidence="1" id="KW-0808">Transferase</keyword>
<organism evidence="1 2">
    <name type="scientific">Penicillium capsulatum</name>
    <dbReference type="NCBI Taxonomy" id="69766"/>
    <lineage>
        <taxon>Eukaryota</taxon>
        <taxon>Fungi</taxon>
        <taxon>Dikarya</taxon>
        <taxon>Ascomycota</taxon>
        <taxon>Pezizomycotina</taxon>
        <taxon>Eurotiomycetes</taxon>
        <taxon>Eurotiomycetidae</taxon>
        <taxon>Eurotiales</taxon>
        <taxon>Aspergillaceae</taxon>
        <taxon>Penicillium</taxon>
    </lineage>
</organism>
<dbReference type="SUPFAM" id="SSF52374">
    <property type="entry name" value="Nucleotidylyl transferase"/>
    <property type="match status" value="1"/>
</dbReference>
<dbReference type="OrthoDB" id="330671at2759"/>
<dbReference type="Gene3D" id="3.40.50.620">
    <property type="entry name" value="HUPs"/>
    <property type="match status" value="1"/>
</dbReference>
<name>A0A9W9I9Y7_9EURO</name>
<sequence length="404" mass="43610">MASVAMPPASALLLLPAPSSFSFDKVKDAFEPSVSDVLEKLSGTLKGSQHIVSLDIALAIPELLSHRPRGRIFDPLQHYLSSIYTLVGAIAAARDIELDCPGGIDVRVIFVDHPTSNDTCPSSTSSDRSRLGPILDLRTLATSGRPWSQIFSPDNNAGNQLVTRFINSTTDATNNHYVSIVHAVSSSPDWTVPEPLLVAAGQTSIPHYSVAVGGTFDHLHVGHKLLLTATALALEPTDEGDVDRERTLTIGVTGDALLVKKKYAECLESWEERFQGTLAFLLAIIDFSSKQENPPPVQRTSAPAPNGQMAIVRVQPDLVFTFVEFFDTCGPTTTDSNISALALSQETQAGGAIVNEERAKKGWTTLTIFSVDVLQSNEATDVSSFETKISSTEIRRRRMEGAIL</sequence>
<comment type="caution">
    <text evidence="1">The sequence shown here is derived from an EMBL/GenBank/DDBJ whole genome shotgun (WGS) entry which is preliminary data.</text>
</comment>
<keyword evidence="2" id="KW-1185">Reference proteome</keyword>
<evidence type="ECO:0000313" key="2">
    <source>
        <dbReference type="Proteomes" id="UP001146351"/>
    </source>
</evidence>